<dbReference type="EC" id="2.4.1.182" evidence="2 10"/>
<keyword evidence="12" id="KW-1185">Reference proteome</keyword>
<reference evidence="12" key="1">
    <citation type="submission" date="2017-04" db="EMBL/GenBank/DDBJ databases">
        <title>Comparative genomics and description of representatives of a novel lineage of planctomycetes thriving in anoxic sediments.</title>
        <authorList>
            <person name="Spring S."/>
            <person name="Bunk B."/>
            <person name="Sproer C."/>
        </authorList>
    </citation>
    <scope>NUCLEOTIDE SEQUENCE [LARGE SCALE GENOMIC DNA]</scope>
    <source>
        <strain evidence="12">ST-PulAB-D4</strain>
    </source>
</reference>
<evidence type="ECO:0000313" key="12">
    <source>
        <dbReference type="Proteomes" id="UP000193334"/>
    </source>
</evidence>
<dbReference type="AlphaFoldDB" id="A0A1W6LN17"/>
<dbReference type="GO" id="GO:0009245">
    <property type="term" value="P:lipid A biosynthetic process"/>
    <property type="evidence" value="ECO:0007669"/>
    <property type="project" value="UniProtKB-UniRule"/>
</dbReference>
<keyword evidence="6 11" id="KW-0328">Glycosyltransferase</keyword>
<evidence type="ECO:0000256" key="4">
    <source>
        <dbReference type="ARBA" id="ARBA00022516"/>
    </source>
</evidence>
<dbReference type="STRING" id="1941349.STSP1_01528"/>
<dbReference type="EMBL" id="CP021023">
    <property type="protein sequence ID" value="ARN57133.1"/>
    <property type="molecule type" value="Genomic_DNA"/>
</dbReference>
<dbReference type="Proteomes" id="UP000193334">
    <property type="component" value="Chromosome"/>
</dbReference>
<dbReference type="Pfam" id="PF02684">
    <property type="entry name" value="LpxB"/>
    <property type="match status" value="1"/>
</dbReference>
<evidence type="ECO:0000256" key="8">
    <source>
        <dbReference type="ARBA" id="ARBA00023098"/>
    </source>
</evidence>
<dbReference type="InterPro" id="IPR003835">
    <property type="entry name" value="Glyco_trans_19"/>
</dbReference>
<evidence type="ECO:0000256" key="6">
    <source>
        <dbReference type="ARBA" id="ARBA00022676"/>
    </source>
</evidence>
<accession>A0A1W6LN17</accession>
<proteinExistence type="predicted"/>
<evidence type="ECO:0000256" key="5">
    <source>
        <dbReference type="ARBA" id="ARBA00022556"/>
    </source>
</evidence>
<evidence type="ECO:0000256" key="2">
    <source>
        <dbReference type="ARBA" id="ARBA00012687"/>
    </source>
</evidence>
<keyword evidence="7 11" id="KW-0808">Transferase</keyword>
<evidence type="ECO:0000256" key="9">
    <source>
        <dbReference type="ARBA" id="ARBA00048975"/>
    </source>
</evidence>
<evidence type="ECO:0000256" key="3">
    <source>
        <dbReference type="ARBA" id="ARBA00020902"/>
    </source>
</evidence>
<gene>
    <name evidence="11" type="primary">lpxB</name>
    <name evidence="11" type="ORF">STSP1_01528</name>
</gene>
<dbReference type="GO" id="GO:0008915">
    <property type="term" value="F:lipid-A-disaccharide synthase activity"/>
    <property type="evidence" value="ECO:0007669"/>
    <property type="project" value="UniProtKB-UniRule"/>
</dbReference>
<keyword evidence="5" id="KW-0441">Lipid A biosynthesis</keyword>
<dbReference type="SUPFAM" id="SSF53756">
    <property type="entry name" value="UDP-Glycosyltransferase/glycogen phosphorylase"/>
    <property type="match status" value="1"/>
</dbReference>
<evidence type="ECO:0000313" key="11">
    <source>
        <dbReference type="EMBL" id="ARN57133.1"/>
    </source>
</evidence>
<dbReference type="GO" id="GO:0005543">
    <property type="term" value="F:phospholipid binding"/>
    <property type="evidence" value="ECO:0007669"/>
    <property type="project" value="TreeGrafter"/>
</dbReference>
<evidence type="ECO:0000256" key="7">
    <source>
        <dbReference type="ARBA" id="ARBA00022679"/>
    </source>
</evidence>
<comment type="catalytic activity">
    <reaction evidence="9">
        <text>a lipid X + a UDP-2-N,3-O-bis[(3R)-3-hydroxyacyl]-alpha-D-glucosamine = a lipid A disaccharide + UDP + H(+)</text>
        <dbReference type="Rhea" id="RHEA:67828"/>
        <dbReference type="ChEBI" id="CHEBI:15378"/>
        <dbReference type="ChEBI" id="CHEBI:58223"/>
        <dbReference type="ChEBI" id="CHEBI:137748"/>
        <dbReference type="ChEBI" id="CHEBI:176338"/>
        <dbReference type="ChEBI" id="CHEBI:176343"/>
        <dbReference type="EC" id="2.4.1.182"/>
    </reaction>
</comment>
<dbReference type="NCBIfam" id="TIGR00215">
    <property type="entry name" value="lpxB"/>
    <property type="match status" value="1"/>
</dbReference>
<dbReference type="PANTHER" id="PTHR30372:SF4">
    <property type="entry name" value="LIPID-A-DISACCHARIDE SYNTHASE, MITOCHONDRIAL-RELATED"/>
    <property type="match status" value="1"/>
</dbReference>
<keyword evidence="4" id="KW-0444">Lipid biosynthesis</keyword>
<evidence type="ECO:0000256" key="10">
    <source>
        <dbReference type="NCBIfam" id="TIGR00215"/>
    </source>
</evidence>
<sequence>MKRKIFISAMEPSAEKHCAELIQSANAKNSSLEFAGFGGEKMASAGCEILEDTVSRAAMIYNVLSQLGCYKKLISDAKRYLRENKIDLVVVCDSPAFNFHIAKAAKKLGIPVMFYVAPQLWAWAPWRIRKLRKCCDKLCCILPFEEQWFKARGVDAEFVGNPLFDELDIHPKENIKTYENYRPESAKICLLPGSRRAEIETLWKPMQETALKLWQKFPEAEFAAVGNNQSRIDMLRAEQIEGFECRYEIDSVIRTCLDSDLCLCASGSASLQAAAAGCPMVIMYQSSPVVWNLAGRFIVRLKHLSLPNIIAGKELVPEFMPYFKSAEPIAEAAGNLLENPEKLKSISKELTSLTNRMTEIESRNKTAEIMISMLS</sequence>
<comment type="function">
    <text evidence="1">Condensation of UDP-2,3-diacylglucosamine and 2,3-diacylglucosamine-1-phosphate to form lipid A disaccharide, a precursor of lipid A, a phosphorylated glycolipid that anchors the lipopolysaccharide to the outer membrane of the cell.</text>
</comment>
<dbReference type="RefSeq" id="WP_161491675.1">
    <property type="nucleotide sequence ID" value="NZ_CP021023.1"/>
</dbReference>
<organism evidence="11 12">
    <name type="scientific">Sedimentisphaera salicampi</name>
    <dbReference type="NCBI Taxonomy" id="1941349"/>
    <lineage>
        <taxon>Bacteria</taxon>
        <taxon>Pseudomonadati</taxon>
        <taxon>Planctomycetota</taxon>
        <taxon>Phycisphaerae</taxon>
        <taxon>Sedimentisphaerales</taxon>
        <taxon>Sedimentisphaeraceae</taxon>
        <taxon>Sedimentisphaera</taxon>
    </lineage>
</organism>
<dbReference type="PANTHER" id="PTHR30372">
    <property type="entry name" value="LIPID-A-DISACCHARIDE SYNTHASE"/>
    <property type="match status" value="1"/>
</dbReference>
<dbReference type="GO" id="GO:0016020">
    <property type="term" value="C:membrane"/>
    <property type="evidence" value="ECO:0007669"/>
    <property type="project" value="GOC"/>
</dbReference>
<keyword evidence="8" id="KW-0443">Lipid metabolism</keyword>
<evidence type="ECO:0000256" key="1">
    <source>
        <dbReference type="ARBA" id="ARBA00002056"/>
    </source>
</evidence>
<name>A0A1W6LN17_9BACT</name>
<dbReference type="KEGG" id="pbp:STSP1_01528"/>
<protein>
    <recommendedName>
        <fullName evidence="3 10">Lipid-A-disaccharide synthase</fullName>
        <ecNumber evidence="2 10">2.4.1.182</ecNumber>
    </recommendedName>
</protein>